<accession>A0A9J7AVD1</accession>
<dbReference type="RefSeq" id="WP_257767977.1">
    <property type="nucleotide sequence ID" value="NZ_CP102480.1"/>
</dbReference>
<dbReference type="PANTHER" id="PTHR36926:SF1">
    <property type="entry name" value="COLICIN V PRODUCTION PROTEIN"/>
    <property type="match status" value="1"/>
</dbReference>
<feature type="transmembrane region" description="Helical" evidence="6">
    <location>
        <begin position="106"/>
        <end position="130"/>
    </location>
</feature>
<proteinExistence type="predicted"/>
<gene>
    <name evidence="7" type="ORF">NUH88_18475</name>
</gene>
<name>A0A9J7AVD1_9PROT</name>
<dbReference type="Pfam" id="PF02674">
    <property type="entry name" value="Colicin_V"/>
    <property type="match status" value="1"/>
</dbReference>
<dbReference type="PANTHER" id="PTHR36926">
    <property type="entry name" value="COLICIN V PRODUCTION PROTEIN"/>
    <property type="match status" value="1"/>
</dbReference>
<evidence type="ECO:0000313" key="8">
    <source>
        <dbReference type="Proteomes" id="UP001060336"/>
    </source>
</evidence>
<keyword evidence="3 6" id="KW-1133">Transmembrane helix</keyword>
<feature type="region of interest" description="Disordered" evidence="5">
    <location>
        <begin position="190"/>
        <end position="222"/>
    </location>
</feature>
<keyword evidence="8" id="KW-1185">Reference proteome</keyword>
<evidence type="ECO:0000256" key="5">
    <source>
        <dbReference type="SAM" id="MobiDB-lite"/>
    </source>
</evidence>
<organism evidence="7 8">
    <name type="scientific">Nisaea acidiphila</name>
    <dbReference type="NCBI Taxonomy" id="1862145"/>
    <lineage>
        <taxon>Bacteria</taxon>
        <taxon>Pseudomonadati</taxon>
        <taxon>Pseudomonadota</taxon>
        <taxon>Alphaproteobacteria</taxon>
        <taxon>Rhodospirillales</taxon>
        <taxon>Thalassobaculaceae</taxon>
        <taxon>Nisaea</taxon>
    </lineage>
</organism>
<feature type="compositionally biased region" description="Basic and acidic residues" evidence="5">
    <location>
        <begin position="209"/>
        <end position="222"/>
    </location>
</feature>
<evidence type="ECO:0000256" key="1">
    <source>
        <dbReference type="ARBA" id="ARBA00004141"/>
    </source>
</evidence>
<evidence type="ECO:0000256" key="6">
    <source>
        <dbReference type="SAM" id="Phobius"/>
    </source>
</evidence>
<evidence type="ECO:0000256" key="3">
    <source>
        <dbReference type="ARBA" id="ARBA00022989"/>
    </source>
</evidence>
<dbReference type="GO" id="GO:0016020">
    <property type="term" value="C:membrane"/>
    <property type="evidence" value="ECO:0007669"/>
    <property type="project" value="UniProtKB-SubCell"/>
</dbReference>
<comment type="subcellular location">
    <subcellularLocation>
        <location evidence="1">Membrane</location>
        <topology evidence="1">Multi-pass membrane protein</topology>
    </subcellularLocation>
</comment>
<protein>
    <submittedName>
        <fullName evidence="7">CvpA family protein</fullName>
    </submittedName>
</protein>
<dbReference type="KEGG" id="naci:NUH88_18475"/>
<feature type="transmembrane region" description="Helical" evidence="6">
    <location>
        <begin position="6"/>
        <end position="26"/>
    </location>
</feature>
<feature type="transmembrane region" description="Helical" evidence="6">
    <location>
        <begin position="70"/>
        <end position="94"/>
    </location>
</feature>
<dbReference type="InterPro" id="IPR052719">
    <property type="entry name" value="CvpA-like"/>
</dbReference>
<evidence type="ECO:0000256" key="4">
    <source>
        <dbReference type="ARBA" id="ARBA00023136"/>
    </source>
</evidence>
<dbReference type="AlphaFoldDB" id="A0A9J7AVD1"/>
<evidence type="ECO:0000313" key="7">
    <source>
        <dbReference type="EMBL" id="UUX49373.1"/>
    </source>
</evidence>
<dbReference type="EMBL" id="CP102480">
    <property type="protein sequence ID" value="UUX49373.1"/>
    <property type="molecule type" value="Genomic_DNA"/>
</dbReference>
<dbReference type="InterPro" id="IPR003825">
    <property type="entry name" value="Colicin-V_CvpA"/>
</dbReference>
<feature type="transmembrane region" description="Helical" evidence="6">
    <location>
        <begin position="33"/>
        <end position="50"/>
    </location>
</feature>
<evidence type="ECO:0000256" key="2">
    <source>
        <dbReference type="ARBA" id="ARBA00022692"/>
    </source>
</evidence>
<keyword evidence="4 6" id="KW-0472">Membrane</keyword>
<sequence length="222" mass="24177">MDNLPVNVTDLAIIAVVLISGILAFARGFFREVLSIGSWVAAFFAALYLYPVVTPYIRELLGWGDMADLAAGIAVFVVSVIVMSLVTHYVAAALQGSSLSAIDRSLGFLFGIARGAVLVCLLYLGLNWLIEDDGYPKWVTEARTLPLVEQGAETLVGLVPPHLRPRIRDAAGTAETKAREQTQKLLYERLMSPPAKSDAPQSGDGYTADQRRDLERIIENTQ</sequence>
<reference evidence="7" key="1">
    <citation type="submission" date="2022-08" db="EMBL/GenBank/DDBJ databases">
        <title>Nisaea acidiphila sp. nov., isolated from a marine algal debris and emended description of the genus Nisaea Urios et al. 2008.</title>
        <authorList>
            <person name="Kwon K."/>
        </authorList>
    </citation>
    <scope>NUCLEOTIDE SEQUENCE</scope>
    <source>
        <strain evidence="7">MEBiC11861</strain>
    </source>
</reference>
<dbReference type="GO" id="GO:0009403">
    <property type="term" value="P:toxin biosynthetic process"/>
    <property type="evidence" value="ECO:0007669"/>
    <property type="project" value="InterPro"/>
</dbReference>
<dbReference type="Proteomes" id="UP001060336">
    <property type="component" value="Chromosome"/>
</dbReference>
<keyword evidence="2 6" id="KW-0812">Transmembrane</keyword>